<proteinExistence type="predicted"/>
<accession>A0A9P4K7G9</accession>
<protein>
    <submittedName>
        <fullName evidence="2">Uncharacterized protein</fullName>
    </submittedName>
</protein>
<keyword evidence="3" id="KW-1185">Reference proteome</keyword>
<gene>
    <name evidence="2" type="ORF">CC78DRAFT_580725</name>
</gene>
<name>A0A9P4K7G9_9PLEO</name>
<feature type="region of interest" description="Disordered" evidence="1">
    <location>
        <begin position="1"/>
        <end position="74"/>
    </location>
</feature>
<organism evidence="2 3">
    <name type="scientific">Lojkania enalia</name>
    <dbReference type="NCBI Taxonomy" id="147567"/>
    <lineage>
        <taxon>Eukaryota</taxon>
        <taxon>Fungi</taxon>
        <taxon>Dikarya</taxon>
        <taxon>Ascomycota</taxon>
        <taxon>Pezizomycotina</taxon>
        <taxon>Dothideomycetes</taxon>
        <taxon>Pleosporomycetidae</taxon>
        <taxon>Pleosporales</taxon>
        <taxon>Pleosporales incertae sedis</taxon>
        <taxon>Lojkania</taxon>
    </lineage>
</organism>
<dbReference type="AlphaFoldDB" id="A0A9P4K7G9"/>
<comment type="caution">
    <text evidence="2">The sequence shown here is derived from an EMBL/GenBank/DDBJ whole genome shotgun (WGS) entry which is preliminary data.</text>
</comment>
<reference evidence="3" key="1">
    <citation type="journal article" date="2020" name="Stud. Mycol.">
        <title>101 Dothideomycetes genomes: A test case for predicting lifestyles and emergence of pathogens.</title>
        <authorList>
            <person name="Haridas S."/>
            <person name="Albert R."/>
            <person name="Binder M."/>
            <person name="Bloem J."/>
            <person name="LaButti K."/>
            <person name="Salamov A."/>
            <person name="Andreopoulos B."/>
            <person name="Baker S."/>
            <person name="Barry K."/>
            <person name="Bills G."/>
            <person name="Bluhm B."/>
            <person name="Cannon C."/>
            <person name="Castanera R."/>
            <person name="Culley D."/>
            <person name="Daum C."/>
            <person name="Ezra D."/>
            <person name="Gonzalez J."/>
            <person name="Henrissat B."/>
            <person name="Kuo A."/>
            <person name="Liang C."/>
            <person name="Lipzen A."/>
            <person name="Lutzoni F."/>
            <person name="Magnuson J."/>
            <person name="Mondo S."/>
            <person name="Nolan M."/>
            <person name="Ohm R."/>
            <person name="Pangilinan J."/>
            <person name="Park H.-J."/>
            <person name="Ramirez L."/>
            <person name="Alfaro M."/>
            <person name="Sun H."/>
            <person name="Tritt A."/>
            <person name="Yoshinaga Y."/>
            <person name="Zwiers L.-H."/>
            <person name="Turgeon B."/>
            <person name="Goodwin S."/>
            <person name="Spatafora J."/>
            <person name="Crous P."/>
            <person name="Grigoriev I."/>
        </authorList>
    </citation>
    <scope>NUCLEOTIDE SEQUENCE [LARGE SCALE GENOMIC DNA]</scope>
    <source>
        <strain evidence="3">CBS 304.66</strain>
    </source>
</reference>
<dbReference type="Proteomes" id="UP000800093">
    <property type="component" value="Unassembled WGS sequence"/>
</dbReference>
<evidence type="ECO:0000256" key="1">
    <source>
        <dbReference type="SAM" id="MobiDB-lite"/>
    </source>
</evidence>
<sequence>MQRLPPRKRIRWIDARKVDARGGEPHGRGLSWHNPRAGDALIRQGQDPGTASRAEDRRGLPGKGPADGAKMRAPLQKQHLDAAALRHLLDPPKQPIYSSPSGG</sequence>
<feature type="compositionally biased region" description="Basic residues" evidence="1">
    <location>
        <begin position="1"/>
        <end position="10"/>
    </location>
</feature>
<dbReference type="EMBL" id="ML986618">
    <property type="protein sequence ID" value="KAF2264219.1"/>
    <property type="molecule type" value="Genomic_DNA"/>
</dbReference>
<evidence type="ECO:0000313" key="3">
    <source>
        <dbReference type="Proteomes" id="UP000800093"/>
    </source>
</evidence>
<feature type="compositionally biased region" description="Basic and acidic residues" evidence="1">
    <location>
        <begin position="11"/>
        <end position="27"/>
    </location>
</feature>
<evidence type="ECO:0000313" key="2">
    <source>
        <dbReference type="EMBL" id="KAF2264219.1"/>
    </source>
</evidence>